<organism evidence="2 3">
    <name type="scientific">Sphingobium herbicidovorans (strain ATCC 700291 / DSM 11019 / CCUG 56400 / KCTC 2939 / LMG 18315 / NBRC 16415 / MH)</name>
    <name type="common">Sphingomonas herbicidovorans</name>
    <dbReference type="NCBI Taxonomy" id="1219045"/>
    <lineage>
        <taxon>Bacteria</taxon>
        <taxon>Pseudomonadati</taxon>
        <taxon>Pseudomonadota</taxon>
        <taxon>Alphaproteobacteria</taxon>
        <taxon>Sphingomonadales</taxon>
        <taxon>Sphingomonadaceae</taxon>
        <taxon>Sphingobium</taxon>
    </lineage>
</organism>
<protein>
    <submittedName>
        <fullName evidence="2">Transposon protein C</fullName>
    </submittedName>
</protein>
<evidence type="ECO:0000256" key="1">
    <source>
        <dbReference type="SAM" id="Coils"/>
    </source>
</evidence>
<sequence>MITGPDRRIVTLDNARNRRSAEKRAAVEDAILRLRDSKQAVTFVSVAREAKVSRQYLYNNFCDEIGEERTETRSETEVINGKKVPLRTPEEYRHIEAALRNKIERLESDLRDTRAEKAKADRTAERERGKAEYWRQLYTAALARVSPGQAPASLPSADD</sequence>
<proteinExistence type="predicted"/>
<evidence type="ECO:0000313" key="2">
    <source>
        <dbReference type="EMBL" id="KFG88772.1"/>
    </source>
</evidence>
<dbReference type="Proteomes" id="UP000024284">
    <property type="component" value="Unassembled WGS sequence"/>
</dbReference>
<feature type="coiled-coil region" evidence="1">
    <location>
        <begin position="96"/>
        <end position="123"/>
    </location>
</feature>
<name>A0A086P5V4_SPHHM</name>
<keyword evidence="3" id="KW-1185">Reference proteome</keyword>
<keyword evidence="1" id="KW-0175">Coiled coil</keyword>
<gene>
    <name evidence="2" type="primary">tnpC</name>
    <name evidence="2" type="ORF">BV98_003610</name>
</gene>
<dbReference type="Gene3D" id="1.10.10.60">
    <property type="entry name" value="Homeodomain-like"/>
    <property type="match status" value="1"/>
</dbReference>
<dbReference type="EMBL" id="JFZA02000056">
    <property type="protein sequence ID" value="KFG88772.1"/>
    <property type="molecule type" value="Genomic_DNA"/>
</dbReference>
<dbReference type="OrthoDB" id="7478568at2"/>
<evidence type="ECO:0000313" key="3">
    <source>
        <dbReference type="Proteomes" id="UP000024284"/>
    </source>
</evidence>
<dbReference type="PATRIC" id="fig|1219045.3.peg.3662"/>
<dbReference type="AlphaFoldDB" id="A0A086P5V4"/>
<dbReference type="eggNOG" id="ENOG502ZPWI">
    <property type="taxonomic scope" value="Bacteria"/>
</dbReference>
<reference evidence="2" key="1">
    <citation type="submission" date="2014-08" db="EMBL/GenBank/DDBJ databases">
        <title>Draft genome sequences of Sphingobium herbicidovorans.</title>
        <authorList>
            <person name="Gan H.M."/>
            <person name="Gan H.Y."/>
            <person name="Savka M.A."/>
        </authorList>
    </citation>
    <scope>NUCLEOTIDE SEQUENCE [LARGE SCALE GENOMIC DNA]</scope>
    <source>
        <strain evidence="2">NBRC 16415</strain>
    </source>
</reference>
<comment type="caution">
    <text evidence="2">The sequence shown here is derived from an EMBL/GenBank/DDBJ whole genome shotgun (WGS) entry which is preliminary data.</text>
</comment>
<accession>A0A086P5V4</accession>
<dbReference type="STRING" id="76947.GCA_002080435_00342"/>